<dbReference type="OrthoDB" id="5835829at2759"/>
<comment type="caution">
    <text evidence="4">The sequence shown here is derived from an EMBL/GenBank/DDBJ whole genome shotgun (WGS) entry which is preliminary data.</text>
</comment>
<evidence type="ECO:0000313" key="5">
    <source>
        <dbReference type="Proteomes" id="UP000187203"/>
    </source>
</evidence>
<organism evidence="4 5">
    <name type="scientific">Corchorus olitorius</name>
    <dbReference type="NCBI Taxonomy" id="93759"/>
    <lineage>
        <taxon>Eukaryota</taxon>
        <taxon>Viridiplantae</taxon>
        <taxon>Streptophyta</taxon>
        <taxon>Embryophyta</taxon>
        <taxon>Tracheophyta</taxon>
        <taxon>Spermatophyta</taxon>
        <taxon>Magnoliopsida</taxon>
        <taxon>eudicotyledons</taxon>
        <taxon>Gunneridae</taxon>
        <taxon>Pentapetalae</taxon>
        <taxon>rosids</taxon>
        <taxon>malvids</taxon>
        <taxon>Malvales</taxon>
        <taxon>Malvaceae</taxon>
        <taxon>Grewioideae</taxon>
        <taxon>Apeibeae</taxon>
        <taxon>Corchorus</taxon>
    </lineage>
</organism>
<comment type="similarity">
    <text evidence="1">Belongs to the UDP-glycosyltransferase family.</text>
</comment>
<dbReference type="InterPro" id="IPR002213">
    <property type="entry name" value="UDP_glucos_trans"/>
</dbReference>
<evidence type="ECO:0000313" key="4">
    <source>
        <dbReference type="EMBL" id="OMP02400.1"/>
    </source>
</evidence>
<dbReference type="GO" id="GO:0080043">
    <property type="term" value="F:quercetin 3-O-glucosyltransferase activity"/>
    <property type="evidence" value="ECO:0007669"/>
    <property type="project" value="TreeGrafter"/>
</dbReference>
<dbReference type="PANTHER" id="PTHR11926:SF774">
    <property type="entry name" value="UDP-GLYCOSYLTRANSFERASE 85A1-RELATED"/>
    <property type="match status" value="1"/>
</dbReference>
<dbReference type="FunFam" id="3.40.50.2000:FF:000152">
    <property type="entry name" value="Glycosyltransferase"/>
    <property type="match status" value="1"/>
</dbReference>
<keyword evidence="5" id="KW-1185">Reference proteome</keyword>
<dbReference type="PANTHER" id="PTHR11926">
    <property type="entry name" value="GLUCOSYL/GLUCURONOSYL TRANSFERASES"/>
    <property type="match status" value="1"/>
</dbReference>
<evidence type="ECO:0000256" key="1">
    <source>
        <dbReference type="ARBA" id="ARBA00009995"/>
    </source>
</evidence>
<dbReference type="Pfam" id="PF00201">
    <property type="entry name" value="UDPGT"/>
    <property type="match status" value="1"/>
</dbReference>
<accession>A0A1R3K5N2</accession>
<dbReference type="AlphaFoldDB" id="A0A1R3K5N2"/>
<protein>
    <submittedName>
        <fullName evidence="4">UDP-glucuronosyl/UDP-glucosyltransferase</fullName>
    </submittedName>
</protein>
<dbReference type="FunFam" id="3.40.50.2000:FF:000138">
    <property type="entry name" value="Glycosyltransferase"/>
    <property type="match status" value="1"/>
</dbReference>
<keyword evidence="2" id="KW-0328">Glycosyltransferase</keyword>
<keyword evidence="3" id="KW-0808">Transferase</keyword>
<evidence type="ECO:0000256" key="3">
    <source>
        <dbReference type="ARBA" id="ARBA00022679"/>
    </source>
</evidence>
<dbReference type="SUPFAM" id="SSF53756">
    <property type="entry name" value="UDP-Glycosyltransferase/glycogen phosphorylase"/>
    <property type="match status" value="2"/>
</dbReference>
<name>A0A1R3K5N2_9ROSI</name>
<dbReference type="CDD" id="cd03784">
    <property type="entry name" value="GT1_Gtf-like"/>
    <property type="match status" value="1"/>
</dbReference>
<dbReference type="Proteomes" id="UP000187203">
    <property type="component" value="Unassembled WGS sequence"/>
</dbReference>
<proteinExistence type="inferred from homology"/>
<dbReference type="Gene3D" id="3.40.50.2000">
    <property type="entry name" value="Glycogen Phosphorylase B"/>
    <property type="match status" value="4"/>
</dbReference>
<reference evidence="5" key="1">
    <citation type="submission" date="2013-09" db="EMBL/GenBank/DDBJ databases">
        <title>Corchorus olitorius genome sequencing.</title>
        <authorList>
            <person name="Alam M."/>
            <person name="Haque M.S."/>
            <person name="Islam M.S."/>
            <person name="Emdad E.M."/>
            <person name="Islam M.M."/>
            <person name="Ahmed B."/>
            <person name="Halim A."/>
            <person name="Hossen Q.M.M."/>
            <person name="Hossain M.Z."/>
            <person name="Ahmed R."/>
            <person name="Khan M.M."/>
            <person name="Islam R."/>
            <person name="Rashid M.M."/>
            <person name="Khan S.A."/>
            <person name="Rahman M.S."/>
            <person name="Alam M."/>
            <person name="Yahiya A.S."/>
            <person name="Khan M.S."/>
            <person name="Azam M.S."/>
            <person name="Haque T."/>
            <person name="Lashkar M.Z.H."/>
            <person name="Akhand A.I."/>
            <person name="Morshed G."/>
            <person name="Roy S."/>
            <person name="Uddin K.S."/>
            <person name="Rabeya T."/>
            <person name="Hossain A.S."/>
            <person name="Chowdhury A."/>
            <person name="Snigdha A.R."/>
            <person name="Mortoza M.S."/>
            <person name="Matin S.A."/>
            <person name="Hoque S.M.E."/>
            <person name="Islam M.K."/>
            <person name="Roy D.K."/>
            <person name="Haider R."/>
            <person name="Moosa M.M."/>
            <person name="Elias S.M."/>
            <person name="Hasan A.M."/>
            <person name="Jahan S."/>
            <person name="Shafiuddin M."/>
            <person name="Mahmood N."/>
            <person name="Shommy N.S."/>
        </authorList>
    </citation>
    <scope>NUCLEOTIDE SEQUENCE [LARGE SCALE GENOMIC DNA]</scope>
    <source>
        <strain evidence="5">cv. O-4</strain>
    </source>
</reference>
<dbReference type="GO" id="GO:0080044">
    <property type="term" value="F:quercetin 7-O-glucosyltransferase activity"/>
    <property type="evidence" value="ECO:0007669"/>
    <property type="project" value="TreeGrafter"/>
</dbReference>
<sequence>MPFPGRGHINPMMNLCKLLSSKNKDIIISFVVTEEWLGYIGSEPKPDSIRFEAIPNVIPPERLKAADFPGFYEAVMTKMEAPFEQLLDRLELPVTAIIGDIEVRWSTDVGNRRNIPVALVWTMSASVFSMFHHFDVHIKHCHGKVDLIVYEYEPQVFDRLREIYNFPVFPIGPAIPYLELKDSSCDKTSSYIQWLDSQQEDSVLYISLGSFLSVSSSQMDEIVAGLQMSGVRFLWVARGEASSMNSIISEPNVSHIVAMPYPGRGHINPLINLCKVLVSKSDNILVTFVVTEEWLGFIESEPKHDKISLRSIPNVVPSELVRASNMVAFLEAVWTKMEAPFEQLLDELDPPATLIMADTHLFWTVAVGNRRKIPVASFWPMSVSMFCVFHHFHLFQANGHFPVDLLDNKNERVDYIPGVSSTRLLDIPGFNGGIYPVIMKEILSCISSVQKAQYLLFPSIYELESQSIDALKQEFSIPIYPLGPAIPYIKPGDKSCSSPNSGFLQWLDRQPRNSVLYVSLGSFLSVSSAQMDEIAAALQDSGVRFLLVAREEASRLKECCGDHKGLVVPWCDQMQVLCHRSIGGFWSHCGWNSVREGVFAGIPFLTFPLFADQNLNSKIIVEDWKIGWRVNFKSENLVTRDEISNLVQKFMDLESDEGKEMRQRAKELQEKCLHAMERNGSSETNINSFIQNLSHFNGH</sequence>
<gene>
    <name evidence="4" type="ORF">COLO4_11136</name>
</gene>
<evidence type="ECO:0000256" key="2">
    <source>
        <dbReference type="ARBA" id="ARBA00022676"/>
    </source>
</evidence>
<dbReference type="EMBL" id="AWUE01014642">
    <property type="protein sequence ID" value="OMP02400.1"/>
    <property type="molecule type" value="Genomic_DNA"/>
</dbReference>